<dbReference type="PANTHER" id="PTHR30035">
    <property type="entry name" value="LIPOPROTEIN VACJ-RELATED"/>
    <property type="match status" value="1"/>
</dbReference>
<keyword evidence="2 3" id="KW-0732">Signal</keyword>
<dbReference type="Proteomes" id="UP000245390">
    <property type="component" value="Unassembled WGS sequence"/>
</dbReference>
<evidence type="ECO:0000256" key="2">
    <source>
        <dbReference type="ARBA" id="ARBA00022729"/>
    </source>
</evidence>
<evidence type="ECO:0000256" key="1">
    <source>
        <dbReference type="ARBA" id="ARBA00010634"/>
    </source>
</evidence>
<comment type="similarity">
    <text evidence="1">Belongs to the MlaA family.</text>
</comment>
<protein>
    <submittedName>
        <fullName evidence="4">Phospholipid-binding lipoprotein MlaA</fullName>
    </submittedName>
</protein>
<dbReference type="AlphaFoldDB" id="A0A316G407"/>
<dbReference type="KEGG" id="salo:EF888_16595"/>
<dbReference type="InterPro" id="IPR007428">
    <property type="entry name" value="MlaA"/>
</dbReference>
<dbReference type="EMBL" id="QGGV01000006">
    <property type="protein sequence ID" value="PWK55671.1"/>
    <property type="molecule type" value="Genomic_DNA"/>
</dbReference>
<feature type="signal peptide" evidence="3">
    <location>
        <begin position="1"/>
        <end position="19"/>
    </location>
</feature>
<comment type="caution">
    <text evidence="4">The sequence shown here is derived from an EMBL/GenBank/DDBJ whole genome shotgun (WGS) entry which is preliminary data.</text>
</comment>
<dbReference type="PANTHER" id="PTHR30035:SF3">
    <property type="entry name" value="INTERMEMBRANE PHOSPHOLIPID TRANSPORT SYSTEM LIPOPROTEIN MLAA"/>
    <property type="match status" value="1"/>
</dbReference>
<dbReference type="GO" id="GO:0120010">
    <property type="term" value="P:intermembrane phospholipid transfer"/>
    <property type="evidence" value="ECO:0007669"/>
    <property type="project" value="TreeGrafter"/>
</dbReference>
<evidence type="ECO:0000313" key="4">
    <source>
        <dbReference type="EMBL" id="PWK55671.1"/>
    </source>
</evidence>
<dbReference type="Pfam" id="PF04333">
    <property type="entry name" value="MlaA"/>
    <property type="match status" value="1"/>
</dbReference>
<reference evidence="4 5" key="1">
    <citation type="submission" date="2018-05" db="EMBL/GenBank/DDBJ databases">
        <title>Genomic Encyclopedia of Type Strains, Phase IV (KMG-IV): sequencing the most valuable type-strain genomes for metagenomic binning, comparative biology and taxonomic classification.</title>
        <authorList>
            <person name="Goeker M."/>
        </authorList>
    </citation>
    <scope>NUCLEOTIDE SEQUENCE [LARGE SCALE GENOMIC DNA]</scope>
    <source>
        <strain evidence="4 5">DSM 103371</strain>
    </source>
</reference>
<evidence type="ECO:0000313" key="5">
    <source>
        <dbReference type="Proteomes" id="UP000245390"/>
    </source>
</evidence>
<proteinExistence type="inferred from homology"/>
<dbReference type="RefSeq" id="WP_109759758.1">
    <property type="nucleotide sequence ID" value="NZ_CP034588.1"/>
</dbReference>
<dbReference type="OrthoDB" id="9785326at2"/>
<accession>A0A316G407</accession>
<dbReference type="PROSITE" id="PS51257">
    <property type="entry name" value="PROKAR_LIPOPROTEIN"/>
    <property type="match status" value="1"/>
</dbReference>
<dbReference type="GO" id="GO:0016020">
    <property type="term" value="C:membrane"/>
    <property type="evidence" value="ECO:0007669"/>
    <property type="project" value="InterPro"/>
</dbReference>
<keyword evidence="5" id="KW-1185">Reference proteome</keyword>
<evidence type="ECO:0000256" key="3">
    <source>
        <dbReference type="SAM" id="SignalP"/>
    </source>
</evidence>
<keyword evidence="4" id="KW-0449">Lipoprotein</keyword>
<gene>
    <name evidence="4" type="ORF">C8D95_10666</name>
</gene>
<sequence length="253" mass="27068">MSNAKLPTFIAVGAFAVLAGCSAPSESGGVNDPYESVNRATHAANKGADRIFFRPAGKAYGTAVPAPVRASLSNAASNLDGPRTVANDILQGNIEDAGHNLSRFLVNSTLGVFGLFDPAGSSFGLEARPTGFADTMAVWGVREGAYLELPLFGPSTERDAFGKVVDVLTNPINSWEDGTEIAAATALPSVLDSRYTYGESLDSILYDSADSYAQLRLYYLESRRFRLTGQGSAENAYDPYENLYEDVYEGIYE</sequence>
<feature type="chain" id="PRO_5016348718" evidence="3">
    <location>
        <begin position="20"/>
        <end position="253"/>
    </location>
</feature>
<dbReference type="PRINTS" id="PR01805">
    <property type="entry name" value="VACJLIPOPROT"/>
</dbReference>
<name>A0A316G407_9RHOB</name>
<organism evidence="4 5">
    <name type="scientific">Silicimonas algicola</name>
    <dbReference type="NCBI Taxonomy" id="1826607"/>
    <lineage>
        <taxon>Bacteria</taxon>
        <taxon>Pseudomonadati</taxon>
        <taxon>Pseudomonadota</taxon>
        <taxon>Alphaproteobacteria</taxon>
        <taxon>Rhodobacterales</taxon>
        <taxon>Paracoccaceae</taxon>
    </lineage>
</organism>